<dbReference type="AlphaFoldDB" id="A0A425Y3Q8"/>
<sequence length="217" mass="24227">MLSISQIVEKIIAHQPFLAEALVEGLINVSSLARKIQPEVEQYFGDEVKSGAIVMSINRLIPKMKGKISHLGSEVVVRDIIVRSQLIDYTYKNSSMLIERHTDLLRAIGPNQEFFYTMVQGVFESNLVVSQSLSEQVEAIFKEESLLSKSGHLSAVTLKLPDVNSQQAGFYYHILKSIAWAGINIREVISTTNEFTIVVNDDAIDKTFSVLKNLGQN</sequence>
<name>A0A425Y3Q8_9BACT</name>
<protein>
    <submittedName>
        <fullName evidence="1">Aspartate kinase</fullName>
    </submittedName>
</protein>
<keyword evidence="1" id="KW-0808">Transferase</keyword>
<dbReference type="RefSeq" id="WP_125029909.1">
    <property type="nucleotide sequence ID" value="NZ_JAPXVP010000004.1"/>
</dbReference>
<dbReference type="GO" id="GO:0016301">
    <property type="term" value="F:kinase activity"/>
    <property type="evidence" value="ECO:0007669"/>
    <property type="project" value="UniProtKB-KW"/>
</dbReference>
<comment type="caution">
    <text evidence="1">The sequence shown here is derived from an EMBL/GenBank/DDBJ whole genome shotgun (WGS) entry which is preliminary data.</text>
</comment>
<evidence type="ECO:0000313" key="2">
    <source>
        <dbReference type="Proteomes" id="UP000285794"/>
    </source>
</evidence>
<keyword evidence="2" id="KW-1185">Reference proteome</keyword>
<organism evidence="1 2">
    <name type="scientific">Ancylomarina euxinus</name>
    <dbReference type="NCBI Taxonomy" id="2283627"/>
    <lineage>
        <taxon>Bacteria</taxon>
        <taxon>Pseudomonadati</taxon>
        <taxon>Bacteroidota</taxon>
        <taxon>Bacteroidia</taxon>
        <taxon>Marinilabiliales</taxon>
        <taxon>Marinifilaceae</taxon>
        <taxon>Ancylomarina</taxon>
    </lineage>
</organism>
<proteinExistence type="predicted"/>
<gene>
    <name evidence="1" type="ORF">DWB61_05580</name>
</gene>
<keyword evidence="1" id="KW-0418">Kinase</keyword>
<dbReference type="EMBL" id="QQWG01000004">
    <property type="protein sequence ID" value="RRG22910.1"/>
    <property type="molecule type" value="Genomic_DNA"/>
</dbReference>
<dbReference type="OrthoDB" id="368469at2"/>
<evidence type="ECO:0000313" key="1">
    <source>
        <dbReference type="EMBL" id="RRG22910.1"/>
    </source>
</evidence>
<reference evidence="1 2" key="1">
    <citation type="submission" date="2018-07" db="EMBL/GenBank/DDBJ databases">
        <title>Draft genome sequence of Ancylomarina sp. M1P.</title>
        <authorList>
            <person name="Yadav S."/>
            <person name="Villanueva L."/>
            <person name="Damste J.S.S."/>
        </authorList>
    </citation>
    <scope>NUCLEOTIDE SEQUENCE [LARGE SCALE GENOMIC DNA]</scope>
    <source>
        <strain evidence="1 2">M1P</strain>
    </source>
</reference>
<accession>A0A425Y3Q8</accession>
<dbReference type="Proteomes" id="UP000285794">
    <property type="component" value="Unassembled WGS sequence"/>
</dbReference>